<feature type="compositionally biased region" description="Polar residues" evidence="1">
    <location>
        <begin position="43"/>
        <end position="72"/>
    </location>
</feature>
<sequence length="134" mass="14752">MTFAFFHLFSATRNGVGSQPTSFPCTRTPFRSSRHGPFPRPSSPQQCTPFPLTSRTPFEGTLRTQGSPSSEMPETPDHAFFTRPVIILVGRLASPFPAICRQCPTKVSRDSKLDLAVVRINEGRGCPSPCHCQT</sequence>
<keyword evidence="3" id="KW-1185">Reference proteome</keyword>
<proteinExistence type="predicted"/>
<evidence type="ECO:0000313" key="3">
    <source>
        <dbReference type="Proteomes" id="UP000218334"/>
    </source>
</evidence>
<protein>
    <submittedName>
        <fullName evidence="2">Uncharacterized protein</fullName>
    </submittedName>
</protein>
<name>A0A2H3CLE7_9AGAR</name>
<evidence type="ECO:0000313" key="2">
    <source>
        <dbReference type="EMBL" id="PBK77597.1"/>
    </source>
</evidence>
<organism evidence="2 3">
    <name type="scientific">Armillaria solidipes</name>
    <dbReference type="NCBI Taxonomy" id="1076256"/>
    <lineage>
        <taxon>Eukaryota</taxon>
        <taxon>Fungi</taxon>
        <taxon>Dikarya</taxon>
        <taxon>Basidiomycota</taxon>
        <taxon>Agaricomycotina</taxon>
        <taxon>Agaricomycetes</taxon>
        <taxon>Agaricomycetidae</taxon>
        <taxon>Agaricales</taxon>
        <taxon>Marasmiineae</taxon>
        <taxon>Physalacriaceae</taxon>
        <taxon>Armillaria</taxon>
    </lineage>
</organism>
<accession>A0A2H3CLE7</accession>
<feature type="region of interest" description="Disordered" evidence="1">
    <location>
        <begin position="28"/>
        <end position="77"/>
    </location>
</feature>
<dbReference type="EMBL" id="KZ293416">
    <property type="protein sequence ID" value="PBK77597.1"/>
    <property type="molecule type" value="Genomic_DNA"/>
</dbReference>
<dbReference type="AlphaFoldDB" id="A0A2H3CLE7"/>
<evidence type="ECO:0000256" key="1">
    <source>
        <dbReference type="SAM" id="MobiDB-lite"/>
    </source>
</evidence>
<dbReference type="Proteomes" id="UP000218334">
    <property type="component" value="Unassembled WGS sequence"/>
</dbReference>
<reference evidence="3" key="1">
    <citation type="journal article" date="2017" name="Nat. Ecol. Evol.">
        <title>Genome expansion and lineage-specific genetic innovations in the forest pathogenic fungi Armillaria.</title>
        <authorList>
            <person name="Sipos G."/>
            <person name="Prasanna A.N."/>
            <person name="Walter M.C."/>
            <person name="O'Connor E."/>
            <person name="Balint B."/>
            <person name="Krizsan K."/>
            <person name="Kiss B."/>
            <person name="Hess J."/>
            <person name="Varga T."/>
            <person name="Slot J."/>
            <person name="Riley R."/>
            <person name="Boka B."/>
            <person name="Rigling D."/>
            <person name="Barry K."/>
            <person name="Lee J."/>
            <person name="Mihaltcheva S."/>
            <person name="LaButti K."/>
            <person name="Lipzen A."/>
            <person name="Waldron R."/>
            <person name="Moloney N.M."/>
            <person name="Sperisen C."/>
            <person name="Kredics L."/>
            <person name="Vagvoelgyi C."/>
            <person name="Patrignani A."/>
            <person name="Fitzpatrick D."/>
            <person name="Nagy I."/>
            <person name="Doyle S."/>
            <person name="Anderson J.B."/>
            <person name="Grigoriev I.V."/>
            <person name="Gueldener U."/>
            <person name="Muensterkoetter M."/>
            <person name="Nagy L.G."/>
        </authorList>
    </citation>
    <scope>NUCLEOTIDE SEQUENCE [LARGE SCALE GENOMIC DNA]</scope>
    <source>
        <strain evidence="3">28-4</strain>
    </source>
</reference>
<gene>
    <name evidence="2" type="ORF">ARMSODRAFT_290021</name>
</gene>